<gene>
    <name evidence="2" type="ORF">OSB1V03_LOCUS17328</name>
</gene>
<evidence type="ECO:0000313" key="3">
    <source>
        <dbReference type="Proteomes" id="UP000759131"/>
    </source>
</evidence>
<dbReference type="AlphaFoldDB" id="A0A7R9LDH6"/>
<dbReference type="EMBL" id="CAJPIZ010020671">
    <property type="protein sequence ID" value="CAG2117375.1"/>
    <property type="molecule type" value="Genomic_DNA"/>
</dbReference>
<dbReference type="InterPro" id="IPR036860">
    <property type="entry name" value="SH2_dom_sf"/>
</dbReference>
<evidence type="ECO:0008006" key="4">
    <source>
        <dbReference type="Google" id="ProtNLM"/>
    </source>
</evidence>
<organism evidence="2">
    <name type="scientific">Medioppia subpectinata</name>
    <dbReference type="NCBI Taxonomy" id="1979941"/>
    <lineage>
        <taxon>Eukaryota</taxon>
        <taxon>Metazoa</taxon>
        <taxon>Ecdysozoa</taxon>
        <taxon>Arthropoda</taxon>
        <taxon>Chelicerata</taxon>
        <taxon>Arachnida</taxon>
        <taxon>Acari</taxon>
        <taxon>Acariformes</taxon>
        <taxon>Sarcoptiformes</taxon>
        <taxon>Oribatida</taxon>
        <taxon>Brachypylina</taxon>
        <taxon>Oppioidea</taxon>
        <taxon>Oppiidae</taxon>
        <taxon>Medioppia</taxon>
    </lineage>
</organism>
<evidence type="ECO:0000256" key="1">
    <source>
        <dbReference type="SAM" id="MobiDB-lite"/>
    </source>
</evidence>
<accession>A0A7R9LDH6</accession>
<evidence type="ECO:0000313" key="2">
    <source>
        <dbReference type="EMBL" id="CAD7638320.1"/>
    </source>
</evidence>
<feature type="non-terminal residue" evidence="2">
    <location>
        <position position="395"/>
    </location>
</feature>
<dbReference type="SUPFAM" id="SSF55550">
    <property type="entry name" value="SH2 domain"/>
    <property type="match status" value="1"/>
</dbReference>
<dbReference type="CDD" id="cd00173">
    <property type="entry name" value="SH2"/>
    <property type="match status" value="1"/>
</dbReference>
<protein>
    <recommendedName>
        <fullName evidence="4">SH2 domain-containing protein</fullName>
    </recommendedName>
</protein>
<keyword evidence="3" id="KW-1185">Reference proteome</keyword>
<sequence length="395" mass="43910">MALSVRLPEGRGPHIEHYLIEDGGSGKLHLEDSDNYFSAIPMLVSHYSTCCDELPVQLTLPKVLAQSNRQQLTSLALLGQDFWQSSLSKLTNSNDNKSDENSSETSNSLNKRSNKCSTFKKESPQPPPPIPHKQDVSNVDPIIDMKKSSTVPISQVLAPQQPKLPPKRAERPPVPPRSKFGTLNNGSISKSTNSSTNTSNESTKEVKEAKESPIAPNTEITLIHVKDVKHRRHSDTSSVSISSQTTDNTPKDSKISLTNAQKKVLCYRSSLHDKESDYEDIWGANTVSRLTLDSTLRGIAENERTLDKSHRSTQTETTVLKKNSTNRLNSFPFYMDPIDAINKRVESTKSSLLRRSDTDINDAKPLNSSLYGYSMESLIDCIRTESSQIDTCHQT</sequence>
<dbReference type="OrthoDB" id="21085at2759"/>
<reference evidence="2" key="1">
    <citation type="submission" date="2020-11" db="EMBL/GenBank/DDBJ databases">
        <authorList>
            <person name="Tran Van P."/>
        </authorList>
    </citation>
    <scope>NUCLEOTIDE SEQUENCE</scope>
</reference>
<proteinExistence type="predicted"/>
<feature type="compositionally biased region" description="Low complexity" evidence="1">
    <location>
        <begin position="236"/>
        <end position="246"/>
    </location>
</feature>
<feature type="region of interest" description="Disordered" evidence="1">
    <location>
        <begin position="91"/>
        <end position="254"/>
    </location>
</feature>
<feature type="compositionally biased region" description="Basic and acidic residues" evidence="1">
    <location>
        <begin position="202"/>
        <end position="211"/>
    </location>
</feature>
<name>A0A7R9LDH6_9ACAR</name>
<dbReference type="Proteomes" id="UP000759131">
    <property type="component" value="Unassembled WGS sequence"/>
</dbReference>
<dbReference type="Gene3D" id="3.30.505.10">
    <property type="entry name" value="SH2 domain"/>
    <property type="match status" value="1"/>
</dbReference>
<dbReference type="EMBL" id="OC875246">
    <property type="protein sequence ID" value="CAD7638320.1"/>
    <property type="molecule type" value="Genomic_DNA"/>
</dbReference>
<feature type="compositionally biased region" description="Low complexity" evidence="1">
    <location>
        <begin position="184"/>
        <end position="201"/>
    </location>
</feature>